<proteinExistence type="predicted"/>
<reference evidence="1 2" key="1">
    <citation type="submission" date="2024-04" db="EMBL/GenBank/DDBJ databases">
        <title>Okeanomitos corallinicola gen. &amp; sp. nov. (Nostocales, Cyanobacteria), a new toxic marine heterocyst-forming cyanobacterium from a coral reef.</title>
        <authorList>
            <person name="Li H."/>
            <person name="Li R."/>
            <person name="Kang J."/>
            <person name="Hii K.S."/>
            <person name="Mohamed H.F."/>
            <person name="Xu X."/>
            <person name="Luo Z."/>
        </authorList>
    </citation>
    <scope>NUCLEOTIDE SEQUENCE [LARGE SCALE GENOMIC DNA]</scope>
    <source>
        <strain evidence="1 2">TIOX110</strain>
    </source>
</reference>
<dbReference type="EMBL" id="CP150886">
    <property type="protein sequence ID" value="WZB89378.1"/>
    <property type="molecule type" value="Genomic_DNA"/>
</dbReference>
<keyword evidence="2" id="KW-1185">Reference proteome</keyword>
<gene>
    <name evidence="1" type="ORF">WJM97_06755</name>
</gene>
<name>A0ABZ2UYT0_9CYAN</name>
<evidence type="ECO:0000313" key="2">
    <source>
        <dbReference type="Proteomes" id="UP001483337"/>
    </source>
</evidence>
<dbReference type="RefSeq" id="WP_353932279.1">
    <property type="nucleotide sequence ID" value="NZ_CP150886.1"/>
</dbReference>
<evidence type="ECO:0000313" key="1">
    <source>
        <dbReference type="EMBL" id="WZB89378.1"/>
    </source>
</evidence>
<protein>
    <submittedName>
        <fullName evidence="1">Uncharacterized protein</fullName>
    </submittedName>
</protein>
<organism evidence="1 2">
    <name type="scientific">Okeanomitos corallinicola TIOX110</name>
    <dbReference type="NCBI Taxonomy" id="3133117"/>
    <lineage>
        <taxon>Bacteria</taxon>
        <taxon>Bacillati</taxon>
        <taxon>Cyanobacteriota</taxon>
        <taxon>Cyanophyceae</taxon>
        <taxon>Nostocales</taxon>
        <taxon>Aphanizomenonaceae</taxon>
        <taxon>Okeanomitos</taxon>
    </lineage>
</organism>
<dbReference type="Proteomes" id="UP001483337">
    <property type="component" value="Chromosome"/>
</dbReference>
<accession>A0ABZ2UYT0</accession>
<sequence length="77" mass="8569">MRQLQNLPGAISEIIASSADDGILTLADRYGLMAAILDDLLEQEEEEAINRLLRRVVRGRIQMTDKISGDRLSSDNL</sequence>